<comment type="caution">
    <text evidence="3">The sequence shown here is derived from an EMBL/GenBank/DDBJ whole genome shotgun (WGS) entry which is preliminary data.</text>
</comment>
<feature type="region of interest" description="Disordered" evidence="1">
    <location>
        <begin position="166"/>
        <end position="185"/>
    </location>
</feature>
<evidence type="ECO:0000256" key="1">
    <source>
        <dbReference type="SAM" id="MobiDB-lite"/>
    </source>
</evidence>
<evidence type="ECO:0000313" key="3">
    <source>
        <dbReference type="EMBL" id="GJE77960.1"/>
    </source>
</evidence>
<organism evidence="3 4">
    <name type="scientific">Methylorubrum suomiense</name>
    <dbReference type="NCBI Taxonomy" id="144191"/>
    <lineage>
        <taxon>Bacteria</taxon>
        <taxon>Pseudomonadati</taxon>
        <taxon>Pseudomonadota</taxon>
        <taxon>Alphaproteobacteria</taxon>
        <taxon>Hyphomicrobiales</taxon>
        <taxon>Methylobacteriaceae</taxon>
        <taxon>Methylorubrum</taxon>
    </lineage>
</organism>
<evidence type="ECO:0000313" key="4">
    <source>
        <dbReference type="Proteomes" id="UP001055093"/>
    </source>
</evidence>
<sequence>MSDRRAALAALLCLAALPASAEPAAPQVELLALPFRVTAMRGPGSEVALAVATSGLLPVAHASAGADPKRAPKPAEGPVPVVVVWGEDGGAVISLDGGTLRTTLVGAEAIEGFAAAETPRGAVPGSRQAQLGPLSAYLTGPTRALGGAPGQAAGLTIRERQPLGVTAEPKPVPVTTQTLTPGPDQVFAGRSPRIATLDGRPAVIAVTAQGTAGSSLAMAMKNSEGDAAQGAAKGAGKSAVWSLSARTPPQAGGKPDGAPLSLAGIAAFSGTGASEIAALRAPDGEGVLQLWRYAGGALTLAGAWPGYAGPGLGEAGDLAAVLPADPAPSLVLPLAGRTALALLSLKGGAPTERLRLPLPAPAAFGVAVLGAGSGPWTILVGLADGRLATARVTP</sequence>
<protein>
    <submittedName>
        <fullName evidence="3">Uncharacterized protein</fullName>
    </submittedName>
</protein>
<reference evidence="3" key="2">
    <citation type="submission" date="2021-08" db="EMBL/GenBank/DDBJ databases">
        <authorList>
            <person name="Tani A."/>
            <person name="Ola A."/>
            <person name="Ogura Y."/>
            <person name="Katsura K."/>
            <person name="Hayashi T."/>
        </authorList>
    </citation>
    <scope>NUCLEOTIDE SEQUENCE</scope>
    <source>
        <strain evidence="3">DSM 14458</strain>
    </source>
</reference>
<dbReference type="EMBL" id="BPRE01000018">
    <property type="protein sequence ID" value="GJE77960.1"/>
    <property type="molecule type" value="Genomic_DNA"/>
</dbReference>
<dbReference type="RefSeq" id="WP_238308603.1">
    <property type="nucleotide sequence ID" value="NZ_BPRE01000018.1"/>
</dbReference>
<gene>
    <name evidence="3" type="ORF">BGCPKDLD_4570</name>
</gene>
<accession>A0ABQ4V0Z6</accession>
<feature type="chain" id="PRO_5045396149" evidence="2">
    <location>
        <begin position="22"/>
        <end position="394"/>
    </location>
</feature>
<name>A0ABQ4V0Z6_9HYPH</name>
<dbReference type="Proteomes" id="UP001055093">
    <property type="component" value="Unassembled WGS sequence"/>
</dbReference>
<proteinExistence type="predicted"/>
<reference evidence="3" key="1">
    <citation type="journal article" date="2021" name="Front. Microbiol.">
        <title>Comprehensive Comparative Genomics and Phenotyping of Methylobacterium Species.</title>
        <authorList>
            <person name="Alessa O."/>
            <person name="Ogura Y."/>
            <person name="Fujitani Y."/>
            <person name="Takami H."/>
            <person name="Hayashi T."/>
            <person name="Sahin N."/>
            <person name="Tani A."/>
        </authorList>
    </citation>
    <scope>NUCLEOTIDE SEQUENCE</scope>
    <source>
        <strain evidence="3">DSM 14458</strain>
    </source>
</reference>
<keyword evidence="2" id="KW-0732">Signal</keyword>
<feature type="signal peptide" evidence="2">
    <location>
        <begin position="1"/>
        <end position="21"/>
    </location>
</feature>
<keyword evidence="4" id="KW-1185">Reference proteome</keyword>
<evidence type="ECO:0000256" key="2">
    <source>
        <dbReference type="SAM" id="SignalP"/>
    </source>
</evidence>